<gene>
    <name evidence="3" type="ORF">GCM10025874_30300</name>
</gene>
<dbReference type="AlphaFoldDB" id="A0AA37XDI8"/>
<evidence type="ECO:0000259" key="2">
    <source>
        <dbReference type="PROSITE" id="PS50975"/>
    </source>
</evidence>
<dbReference type="InterPro" id="IPR011761">
    <property type="entry name" value="ATP-grasp"/>
</dbReference>
<dbReference type="GO" id="GO:0009432">
    <property type="term" value="P:SOS response"/>
    <property type="evidence" value="ECO:0007669"/>
    <property type="project" value="TreeGrafter"/>
</dbReference>
<protein>
    <submittedName>
        <fullName evidence="3">Glutathione synthase</fullName>
    </submittedName>
</protein>
<evidence type="ECO:0000313" key="3">
    <source>
        <dbReference type="EMBL" id="GMA29777.1"/>
    </source>
</evidence>
<feature type="domain" description="ATP-grasp" evidence="2">
    <location>
        <begin position="109"/>
        <end position="325"/>
    </location>
</feature>
<keyword evidence="1" id="KW-0067">ATP-binding</keyword>
<keyword evidence="1" id="KW-0547">Nucleotide-binding</keyword>
<dbReference type="GO" id="GO:0018169">
    <property type="term" value="F:ribosomal S6-glutamic acid ligase activity"/>
    <property type="evidence" value="ECO:0007669"/>
    <property type="project" value="TreeGrafter"/>
</dbReference>
<organism evidence="3 4">
    <name type="scientific">Arenivirga flava</name>
    <dbReference type="NCBI Taxonomy" id="1930060"/>
    <lineage>
        <taxon>Bacteria</taxon>
        <taxon>Bacillati</taxon>
        <taxon>Actinomycetota</taxon>
        <taxon>Actinomycetes</taxon>
        <taxon>Micrococcales</taxon>
        <taxon>Microbacteriaceae</taxon>
        <taxon>Arenivirga</taxon>
    </lineage>
</organism>
<dbReference type="GO" id="GO:0005737">
    <property type="term" value="C:cytoplasm"/>
    <property type="evidence" value="ECO:0007669"/>
    <property type="project" value="TreeGrafter"/>
</dbReference>
<proteinExistence type="predicted"/>
<dbReference type="GO" id="GO:0005524">
    <property type="term" value="F:ATP binding"/>
    <property type="evidence" value="ECO:0007669"/>
    <property type="project" value="UniProtKB-UniRule"/>
</dbReference>
<dbReference type="PANTHER" id="PTHR21621:SF0">
    <property type="entry name" value="BETA-CITRYLGLUTAMATE SYNTHASE B-RELATED"/>
    <property type="match status" value="1"/>
</dbReference>
<dbReference type="PROSITE" id="PS50975">
    <property type="entry name" value="ATP_GRASP"/>
    <property type="match status" value="1"/>
</dbReference>
<comment type="caution">
    <text evidence="3">The sequence shown here is derived from an EMBL/GenBank/DDBJ whole genome shotgun (WGS) entry which is preliminary data.</text>
</comment>
<dbReference type="EMBL" id="BSUL01000001">
    <property type="protein sequence ID" value="GMA29777.1"/>
    <property type="molecule type" value="Genomic_DNA"/>
</dbReference>
<evidence type="ECO:0000256" key="1">
    <source>
        <dbReference type="PROSITE-ProRule" id="PRU00409"/>
    </source>
</evidence>
<dbReference type="GO" id="GO:0046872">
    <property type="term" value="F:metal ion binding"/>
    <property type="evidence" value="ECO:0007669"/>
    <property type="project" value="InterPro"/>
</dbReference>
<evidence type="ECO:0000313" key="4">
    <source>
        <dbReference type="Proteomes" id="UP001157160"/>
    </source>
</evidence>
<keyword evidence="4" id="KW-1185">Reference proteome</keyword>
<name>A0AA37XDI8_9MICO</name>
<accession>A0AA37XDI8</accession>
<dbReference type="PANTHER" id="PTHR21621">
    <property type="entry name" value="RIBOSOMAL PROTEIN S6 MODIFICATION PROTEIN"/>
    <property type="match status" value="1"/>
</dbReference>
<sequence length="337" mass="36384">MGMTLRIADRPTVYILHENAEWLPPFTRALDEAGVPWIDWELSSGSIDLTQAPPEGVFWSRLSASSPSRGHAHAKEVARSVLRWLEAAGRRVINGSGVVEFEVSKVAQYTALAAEGFDVPRTIAVFGRDELVERARTLPTPFITKHNQGGKGIGVRRFDSQDDFAAYASSDGFEEPVDGVTLLQEHLLAAEPFVTRAEFIGGRFVYAVRVDTSGGSFELCPAEACAVPPTGLSPAVCDVPDAQGGLPAPAPLFTERTEITAAHPLIVRLEAFLAARGIEIAGVEFFETVDGRVVPYDVNTNTNYSPDVEAANGHRAARAISELLARELTERYAPAAV</sequence>
<dbReference type="Proteomes" id="UP001157160">
    <property type="component" value="Unassembled WGS sequence"/>
</dbReference>
<dbReference type="SUPFAM" id="SSF56059">
    <property type="entry name" value="Glutathione synthetase ATP-binding domain-like"/>
    <property type="match status" value="1"/>
</dbReference>
<reference evidence="3 4" key="1">
    <citation type="journal article" date="2014" name="Int. J. Syst. Evol. Microbiol.">
        <title>Complete genome sequence of Corynebacterium casei LMG S-19264T (=DSM 44701T), isolated from a smear-ripened cheese.</title>
        <authorList>
            <consortium name="US DOE Joint Genome Institute (JGI-PGF)"/>
            <person name="Walter F."/>
            <person name="Albersmeier A."/>
            <person name="Kalinowski J."/>
            <person name="Ruckert C."/>
        </authorList>
    </citation>
    <scope>NUCLEOTIDE SEQUENCE [LARGE SCALE GENOMIC DNA]</scope>
    <source>
        <strain evidence="3 4">NBRC 112289</strain>
    </source>
</reference>